<dbReference type="Pfam" id="PF12075">
    <property type="entry name" value="KN_motif"/>
    <property type="match status" value="1"/>
</dbReference>
<feature type="repeat" description="ANK" evidence="4">
    <location>
        <begin position="792"/>
        <end position="824"/>
    </location>
</feature>
<evidence type="ECO:0000256" key="2">
    <source>
        <dbReference type="ARBA" id="ARBA00023043"/>
    </source>
</evidence>
<dbReference type="SMART" id="SM00248">
    <property type="entry name" value="ANK"/>
    <property type="match status" value="5"/>
</dbReference>
<keyword evidence="3 5" id="KW-0175">Coiled coil</keyword>
<dbReference type="PROSITE" id="PS50088">
    <property type="entry name" value="ANK_REPEAT"/>
    <property type="match status" value="3"/>
</dbReference>
<dbReference type="SUPFAM" id="SSF48403">
    <property type="entry name" value="Ankyrin repeat"/>
    <property type="match status" value="1"/>
</dbReference>
<dbReference type="InterPro" id="IPR036770">
    <property type="entry name" value="Ankyrin_rpt-contain_sf"/>
</dbReference>
<evidence type="ECO:0000256" key="4">
    <source>
        <dbReference type="PROSITE-ProRule" id="PRU00023"/>
    </source>
</evidence>
<dbReference type="Ensembl" id="ENSCCRT00000146504.1">
    <property type="protein sequence ID" value="ENSCCRP00000159384.1"/>
    <property type="gene ID" value="ENSCCRG00000082520.1"/>
</dbReference>
<evidence type="ECO:0000313" key="8">
    <source>
        <dbReference type="Proteomes" id="UP001108240"/>
    </source>
</evidence>
<accession>A0A9J8BN62</accession>
<dbReference type="GeneTree" id="ENSGT00940000158468"/>
<feature type="coiled-coil region" evidence="5">
    <location>
        <begin position="344"/>
        <end position="378"/>
    </location>
</feature>
<feature type="region of interest" description="Disordered" evidence="6">
    <location>
        <begin position="164"/>
        <end position="189"/>
    </location>
</feature>
<organism evidence="7 8">
    <name type="scientific">Cyprinus carpio carpio</name>
    <dbReference type="NCBI Taxonomy" id="630221"/>
    <lineage>
        <taxon>Eukaryota</taxon>
        <taxon>Metazoa</taxon>
        <taxon>Chordata</taxon>
        <taxon>Craniata</taxon>
        <taxon>Vertebrata</taxon>
        <taxon>Euteleostomi</taxon>
        <taxon>Actinopterygii</taxon>
        <taxon>Neopterygii</taxon>
        <taxon>Teleostei</taxon>
        <taxon>Ostariophysi</taxon>
        <taxon>Cypriniformes</taxon>
        <taxon>Cyprinidae</taxon>
        <taxon>Cyprininae</taxon>
        <taxon>Cyprinus</taxon>
    </lineage>
</organism>
<evidence type="ECO:0000313" key="7">
    <source>
        <dbReference type="Ensembl" id="ENSCCRP00000159384.1"/>
    </source>
</evidence>
<feature type="repeat" description="ANK" evidence="4">
    <location>
        <begin position="720"/>
        <end position="745"/>
    </location>
</feature>
<dbReference type="Pfam" id="PF12796">
    <property type="entry name" value="Ank_2"/>
    <property type="match status" value="1"/>
</dbReference>
<reference evidence="7" key="2">
    <citation type="submission" date="2025-09" db="UniProtKB">
        <authorList>
            <consortium name="Ensembl"/>
        </authorList>
    </citation>
    <scope>IDENTIFICATION</scope>
</reference>
<dbReference type="InterPro" id="IPR047184">
    <property type="entry name" value="KANK1-4"/>
</dbReference>
<dbReference type="PROSITE" id="PS50297">
    <property type="entry name" value="ANK_REP_REGION"/>
    <property type="match status" value="3"/>
</dbReference>
<keyword evidence="1" id="KW-0677">Repeat</keyword>
<dbReference type="PANTHER" id="PTHR24168">
    <property type="entry name" value="KN MOTIF AND ANKYRIN REPEAT DOMAIN-CONTAINING"/>
    <property type="match status" value="1"/>
</dbReference>
<feature type="region of interest" description="Disordered" evidence="6">
    <location>
        <begin position="1"/>
        <end position="29"/>
    </location>
</feature>
<protein>
    <recommendedName>
        <fullName evidence="9">KN motif and ankyrin repeat domains 4</fullName>
    </recommendedName>
</protein>
<dbReference type="GO" id="GO:0005856">
    <property type="term" value="C:cytoskeleton"/>
    <property type="evidence" value="ECO:0007669"/>
    <property type="project" value="TreeGrafter"/>
</dbReference>
<reference evidence="7" key="1">
    <citation type="submission" date="2025-08" db="UniProtKB">
        <authorList>
            <consortium name="Ensembl"/>
        </authorList>
    </citation>
    <scope>IDENTIFICATION</scope>
</reference>
<evidence type="ECO:0000256" key="3">
    <source>
        <dbReference type="ARBA" id="ARBA00023054"/>
    </source>
</evidence>
<evidence type="ECO:0000256" key="1">
    <source>
        <dbReference type="ARBA" id="ARBA00022737"/>
    </source>
</evidence>
<dbReference type="PANTHER" id="PTHR24168:SF24">
    <property type="entry name" value="KN MOTIF AND ANKYRIN REPEAT DOMAIN-CONTAINING PROTEIN 4"/>
    <property type="match status" value="1"/>
</dbReference>
<evidence type="ECO:0000256" key="6">
    <source>
        <dbReference type="SAM" id="MobiDB-lite"/>
    </source>
</evidence>
<dbReference type="InterPro" id="IPR002110">
    <property type="entry name" value="Ankyrin_rpt"/>
</dbReference>
<dbReference type="InterPro" id="IPR021939">
    <property type="entry name" value="KN_motif"/>
</dbReference>
<dbReference type="Proteomes" id="UP001108240">
    <property type="component" value="Unplaced"/>
</dbReference>
<feature type="region of interest" description="Disordered" evidence="6">
    <location>
        <begin position="255"/>
        <end position="283"/>
    </location>
</feature>
<evidence type="ECO:0000256" key="5">
    <source>
        <dbReference type="SAM" id="Coils"/>
    </source>
</evidence>
<dbReference type="GO" id="GO:0030837">
    <property type="term" value="P:negative regulation of actin filament polymerization"/>
    <property type="evidence" value="ECO:0007669"/>
    <property type="project" value="InterPro"/>
</dbReference>
<dbReference type="Gene3D" id="1.25.40.20">
    <property type="entry name" value="Ankyrin repeat-containing domain"/>
    <property type="match status" value="1"/>
</dbReference>
<evidence type="ECO:0008006" key="9">
    <source>
        <dbReference type="Google" id="ProtNLM"/>
    </source>
</evidence>
<keyword evidence="2 4" id="KW-0040">ANK repeat</keyword>
<feature type="repeat" description="ANK" evidence="4">
    <location>
        <begin position="825"/>
        <end position="858"/>
    </location>
</feature>
<feature type="compositionally biased region" description="Polar residues" evidence="6">
    <location>
        <begin position="1"/>
        <end position="23"/>
    </location>
</feature>
<proteinExistence type="predicted"/>
<keyword evidence="8" id="KW-1185">Reference proteome</keyword>
<dbReference type="GO" id="GO:0005737">
    <property type="term" value="C:cytoplasm"/>
    <property type="evidence" value="ECO:0007669"/>
    <property type="project" value="TreeGrafter"/>
</dbReference>
<name>A0A9J8BN62_CYPCA</name>
<sequence length="944" mass="105840">MLRPMDTQNENGISPKENGSQRRPPSYSVETPYGFHLDLDFLKYVDDIEKGNTIRRVPMQRRQRGRNNGVLSRNLSLPGYGCRATEWNSVSTLWPKTKLGDSQQHFEFRSSDSVSAGYARRGEHIYKSFTSAEMEAFDEQPLGRYVRPNLLRASSLPLTVLLRKHSESTEDPTSPSSPKEYLMQENGSSEDVFHASDSRIGRANGTLQRLTAALERVGELEEEIRVVPELKAQICILQEERERLLLQLHSQNKTTGPLDAPTAPLHIKNWDTPSSIKENQDKASDDWMNREYDRLEENVKASSEHVDAVAMTSTTERFLPEIERRKTGSRERDLLENGDKTKSLTTLQRKVVLLEQKLHELEVELDKTRALLKQQVKESLLKDEKIKQLTVQLEMGHTLAKVISSESSLVSTQSLETVVELQETLKSGQEMPTEEATVSQVLDQPPVSHADVEHHVKRLQELLQEQWECLCEYDSSGKMSSDHLPPRICTIQEKLTTLVTLLTLYVVPTDDASQPGENPKTEHWKTISIRDSGSVETEGISTAIKLQEHAEVDVGLKKNTTKEGKLWTTWTTESSIQTCKSENAEYSPKEDAIDVETTKQENLHKQTSQARALEDQIGEEVNDCISLSMESDQKSLAMKENRKAVDKDFIEACYFLRDHMDKVSEPDNELSQALTVVFQQWFHISAEEGACTDTVALYLNEVNSQTPTVLQFLVNMVDDNGNTALHYSVSHCNFSIVKLLLDTGVCEVDLRNKSGYTAIMLASLTAVESPGDMKVVQQLMELGDVNACVGQVGQTSLHLAVRHGHVPMVRLLLEQGADPNAQDHAGTTPLISACDRGHINIVRILLQDANCDVNLKDKGGRSALSLATQASHTEIADLLKARTETKSSDKCKGFGITASLFPGRTLKNATHLPKILYNSTNPMKTKLLNCSTFVCHMHQTFSQW</sequence>
<dbReference type="OMA" id="QSCQGDE"/>
<dbReference type="Pfam" id="PF13637">
    <property type="entry name" value="Ank_4"/>
    <property type="match status" value="1"/>
</dbReference>
<dbReference type="AlphaFoldDB" id="A0A9J8BN62"/>